<proteinExistence type="predicted"/>
<accession>A0A4Z0BMZ8</accession>
<gene>
    <name evidence="1" type="ORF">EZ313_19675</name>
</gene>
<dbReference type="Proteomes" id="UP000298180">
    <property type="component" value="Unassembled WGS sequence"/>
</dbReference>
<protein>
    <submittedName>
        <fullName evidence="1">Uncharacterized protein</fullName>
    </submittedName>
</protein>
<dbReference type="EMBL" id="SMLM01000003">
    <property type="protein sequence ID" value="TFZ00673.1"/>
    <property type="molecule type" value="Genomic_DNA"/>
</dbReference>
<dbReference type="RefSeq" id="WP_135265011.1">
    <property type="nucleotide sequence ID" value="NZ_SMLM01000003.1"/>
</dbReference>
<comment type="caution">
    <text evidence="1">The sequence shown here is derived from an EMBL/GenBank/DDBJ whole genome shotgun (WGS) entry which is preliminary data.</text>
</comment>
<dbReference type="AlphaFoldDB" id="A0A4Z0BMZ8"/>
<reference evidence="1 2" key="1">
    <citation type="submission" date="2019-03" db="EMBL/GenBank/DDBJ databases">
        <title>Ramlibacter henchirensis DSM 14656, whole genome shotgun sequence.</title>
        <authorList>
            <person name="Zhang X."/>
            <person name="Feng G."/>
            <person name="Zhu H."/>
        </authorList>
    </citation>
    <scope>NUCLEOTIDE SEQUENCE [LARGE SCALE GENOMIC DNA]</scope>
    <source>
        <strain evidence="1 2">DSM 14656</strain>
    </source>
</reference>
<organism evidence="1 2">
    <name type="scientific">Ramlibacter henchirensis</name>
    <dbReference type="NCBI Taxonomy" id="204072"/>
    <lineage>
        <taxon>Bacteria</taxon>
        <taxon>Pseudomonadati</taxon>
        <taxon>Pseudomonadota</taxon>
        <taxon>Betaproteobacteria</taxon>
        <taxon>Burkholderiales</taxon>
        <taxon>Comamonadaceae</taxon>
        <taxon>Ramlibacter</taxon>
    </lineage>
</organism>
<keyword evidence="2" id="KW-1185">Reference proteome</keyword>
<sequence>MAKLTRQFLIGRNFVRSKPHEKKQVRVQLHHYRGRNEPNGIRGSVGVVFEADDGKCQYLMLDKADVLVLAGALLSCVERDREILDIFREALSRRKKVKPGSPSETWIRASA</sequence>
<name>A0A4Z0BMZ8_9BURK</name>
<evidence type="ECO:0000313" key="2">
    <source>
        <dbReference type="Proteomes" id="UP000298180"/>
    </source>
</evidence>
<evidence type="ECO:0000313" key="1">
    <source>
        <dbReference type="EMBL" id="TFZ00673.1"/>
    </source>
</evidence>